<feature type="repeat" description="WD" evidence="15">
    <location>
        <begin position="497"/>
        <end position="538"/>
    </location>
</feature>
<dbReference type="InterPro" id="IPR020472">
    <property type="entry name" value="WD40_PAC1"/>
</dbReference>
<keyword evidence="5 15" id="KW-0853">WD repeat</keyword>
<evidence type="ECO:0000256" key="4">
    <source>
        <dbReference type="ARBA" id="ARBA00022563"/>
    </source>
</evidence>
<feature type="repeat" description="WD" evidence="15">
    <location>
        <begin position="547"/>
        <end position="588"/>
    </location>
</feature>
<evidence type="ECO:0000256" key="2">
    <source>
        <dbReference type="ARBA" id="ARBA00011738"/>
    </source>
</evidence>
<evidence type="ECO:0000313" key="17">
    <source>
        <dbReference type="EMBL" id="TRY69307.1"/>
    </source>
</evidence>
<dbReference type="PRINTS" id="PR00085">
    <property type="entry name" value="THFDHDRGNASE"/>
</dbReference>
<evidence type="ECO:0000256" key="6">
    <source>
        <dbReference type="ARBA" id="ARBA00022664"/>
    </source>
</evidence>
<dbReference type="STRING" id="6832.A0A553NV51"/>
<evidence type="ECO:0000256" key="1">
    <source>
        <dbReference type="ARBA" id="ARBA00004324"/>
    </source>
</evidence>
<evidence type="ECO:0000256" key="10">
    <source>
        <dbReference type="ARBA" id="ARBA00023187"/>
    </source>
</evidence>
<dbReference type="InterPro" id="IPR000672">
    <property type="entry name" value="THF_DH/CycHdrlase"/>
</dbReference>
<dbReference type="OMA" id="VIHLIMQ"/>
<dbReference type="SUPFAM" id="SSF53223">
    <property type="entry name" value="Aminoacid dehydrogenase-like, N-terminal domain"/>
    <property type="match status" value="1"/>
</dbReference>
<dbReference type="HAMAP" id="MF_01576">
    <property type="entry name" value="THF_DHG_CYH"/>
    <property type="match status" value="1"/>
</dbReference>
<dbReference type="InterPro" id="IPR036322">
    <property type="entry name" value="WD40_repeat_dom_sf"/>
</dbReference>
<dbReference type="EC" id="3.5.4.9" evidence="3"/>
<dbReference type="Pfam" id="PF00400">
    <property type="entry name" value="WD40"/>
    <property type="match status" value="5"/>
</dbReference>
<keyword evidence="8" id="KW-0378">Hydrolase</keyword>
<dbReference type="GO" id="GO:0006730">
    <property type="term" value="P:one-carbon metabolic process"/>
    <property type="evidence" value="ECO:0007669"/>
    <property type="project" value="UniProtKB-KW"/>
</dbReference>
<dbReference type="Gene3D" id="3.40.50.10860">
    <property type="entry name" value="Leucine Dehydrogenase, chain A, domain 1"/>
    <property type="match status" value="1"/>
</dbReference>
<dbReference type="FunFam" id="3.40.50.10860:FF:000005">
    <property type="entry name" value="C-1-tetrahydrofolate synthase, cytoplasmic, putative"/>
    <property type="match status" value="1"/>
</dbReference>
<dbReference type="Pfam" id="PF02882">
    <property type="entry name" value="THF_DHG_CYH_C"/>
    <property type="match status" value="1"/>
</dbReference>
<dbReference type="CDD" id="cd01080">
    <property type="entry name" value="NAD_bind_m-THF_DH_Cyclohyd"/>
    <property type="match status" value="1"/>
</dbReference>
<keyword evidence="10" id="KW-0508">mRNA splicing</keyword>
<dbReference type="Proteomes" id="UP000318571">
    <property type="component" value="Chromosome 1"/>
</dbReference>
<dbReference type="InterPro" id="IPR036291">
    <property type="entry name" value="NAD(P)-bd_dom_sf"/>
</dbReference>
<dbReference type="SUPFAM" id="SSF50978">
    <property type="entry name" value="WD40 repeat-like"/>
    <property type="match status" value="1"/>
</dbReference>
<dbReference type="GO" id="GO:0016607">
    <property type="term" value="C:nuclear speck"/>
    <property type="evidence" value="ECO:0007669"/>
    <property type="project" value="UniProtKB-SubCell"/>
</dbReference>
<dbReference type="SUPFAM" id="SSF51735">
    <property type="entry name" value="NAD(P)-binding Rossmann-fold domains"/>
    <property type="match status" value="1"/>
</dbReference>
<dbReference type="FunFam" id="2.130.10.10:FF:000140">
    <property type="entry name" value="SMU1, DNA replication regulator and spliceosomal factor"/>
    <property type="match status" value="1"/>
</dbReference>
<dbReference type="PROSITE" id="PS50897">
    <property type="entry name" value="CTLH"/>
    <property type="match status" value="1"/>
</dbReference>
<dbReference type="InterPro" id="IPR045184">
    <property type="entry name" value="SMU1"/>
</dbReference>
<keyword evidence="11" id="KW-0511">Multifunctional enzyme</keyword>
<dbReference type="Gene3D" id="3.40.50.720">
    <property type="entry name" value="NAD(P)-binding Rossmann-like Domain"/>
    <property type="match status" value="1"/>
</dbReference>
<keyword evidence="9" id="KW-0560">Oxidoreductase</keyword>
<feature type="domain" description="CTLH" evidence="16">
    <location>
        <begin position="327"/>
        <end position="379"/>
    </location>
</feature>
<dbReference type="InterPro" id="IPR046346">
    <property type="entry name" value="Aminoacid_DH-like_N_sf"/>
</dbReference>
<dbReference type="AlphaFoldDB" id="A0A553NV51"/>
<evidence type="ECO:0000256" key="15">
    <source>
        <dbReference type="PROSITE-ProRule" id="PRU00221"/>
    </source>
</evidence>
<dbReference type="PROSITE" id="PS50082">
    <property type="entry name" value="WD_REPEATS_2"/>
    <property type="match status" value="5"/>
</dbReference>
<evidence type="ECO:0000313" key="18">
    <source>
        <dbReference type="Proteomes" id="UP000318571"/>
    </source>
</evidence>
<dbReference type="Gene3D" id="2.130.10.10">
    <property type="entry name" value="YVTN repeat-like/Quinoprotein amine dehydrogenase"/>
    <property type="match status" value="1"/>
</dbReference>
<evidence type="ECO:0000256" key="12">
    <source>
        <dbReference type="ARBA" id="ARBA00025801"/>
    </source>
</evidence>
<dbReference type="InterPro" id="IPR015943">
    <property type="entry name" value="WD40/YVTN_repeat-like_dom_sf"/>
</dbReference>
<evidence type="ECO:0000256" key="14">
    <source>
        <dbReference type="ARBA" id="ARBA00036357"/>
    </source>
</evidence>
<comment type="similarity">
    <text evidence="12">Belongs to the WD repeat SMU1 family.</text>
</comment>
<evidence type="ECO:0000256" key="7">
    <source>
        <dbReference type="ARBA" id="ARBA00022737"/>
    </source>
</evidence>
<keyword evidence="7" id="KW-0677">Repeat</keyword>
<dbReference type="SMART" id="SM00668">
    <property type="entry name" value="CTLH"/>
    <property type="match status" value="1"/>
</dbReference>
<dbReference type="GO" id="GO:0000398">
    <property type="term" value="P:mRNA splicing, via spliceosome"/>
    <property type="evidence" value="ECO:0007669"/>
    <property type="project" value="InterPro"/>
</dbReference>
<dbReference type="PROSITE" id="PS00678">
    <property type="entry name" value="WD_REPEATS_1"/>
    <property type="match status" value="2"/>
</dbReference>
<name>A0A553NV51_TIGCA</name>
<reference evidence="17 18" key="1">
    <citation type="journal article" date="2018" name="Nat. Ecol. Evol.">
        <title>Genomic signatures of mitonuclear coevolution across populations of Tigriopus californicus.</title>
        <authorList>
            <person name="Barreto F.S."/>
            <person name="Watson E.T."/>
            <person name="Lima T.G."/>
            <person name="Willett C.S."/>
            <person name="Edmands S."/>
            <person name="Li W."/>
            <person name="Burton R.S."/>
        </authorList>
    </citation>
    <scope>NUCLEOTIDE SEQUENCE [LARGE SCALE GENOMIC DNA]</scope>
    <source>
        <strain evidence="17 18">San Diego</strain>
    </source>
</reference>
<comment type="caution">
    <text evidence="17">The sequence shown here is derived from an EMBL/GenBank/DDBJ whole genome shotgun (WGS) entry which is preliminary data.</text>
</comment>
<keyword evidence="6" id="KW-0507">mRNA processing</keyword>
<dbReference type="Pfam" id="PF00763">
    <property type="entry name" value="THF_DHG_CYH"/>
    <property type="match status" value="1"/>
</dbReference>
<dbReference type="InterPro" id="IPR020631">
    <property type="entry name" value="THF_DH/CycHdrlase_NAD-bd_dom"/>
</dbReference>
<keyword evidence="4" id="KW-0554">One-carbon metabolism</keyword>
<evidence type="ECO:0000256" key="9">
    <source>
        <dbReference type="ARBA" id="ARBA00023002"/>
    </source>
</evidence>
<dbReference type="EMBL" id="VCGU01000010">
    <property type="protein sequence ID" value="TRY69307.1"/>
    <property type="molecule type" value="Genomic_DNA"/>
</dbReference>
<evidence type="ECO:0000256" key="3">
    <source>
        <dbReference type="ARBA" id="ARBA00012776"/>
    </source>
</evidence>
<evidence type="ECO:0000256" key="8">
    <source>
        <dbReference type="ARBA" id="ARBA00022801"/>
    </source>
</evidence>
<feature type="repeat" description="WD" evidence="15">
    <location>
        <begin position="590"/>
        <end position="631"/>
    </location>
</feature>
<dbReference type="GO" id="GO:0004477">
    <property type="term" value="F:methenyltetrahydrofolate cyclohydrolase activity"/>
    <property type="evidence" value="ECO:0007669"/>
    <property type="project" value="UniProtKB-EC"/>
</dbReference>
<dbReference type="PROSITE" id="PS50896">
    <property type="entry name" value="LISH"/>
    <property type="match status" value="1"/>
</dbReference>
<feature type="repeat" description="WD" evidence="15">
    <location>
        <begin position="632"/>
        <end position="673"/>
    </location>
</feature>
<dbReference type="InterPro" id="IPR019775">
    <property type="entry name" value="WD40_repeat_CS"/>
</dbReference>
<dbReference type="CDD" id="cd00200">
    <property type="entry name" value="WD40"/>
    <property type="match status" value="1"/>
</dbReference>
<dbReference type="SMART" id="SM00320">
    <property type="entry name" value="WD40"/>
    <property type="match status" value="7"/>
</dbReference>
<keyword evidence="18" id="KW-1185">Reference proteome</keyword>
<sequence>MSWDGSRRGRATLISGQMVADQILHGLKDKIQRLETIGIQPCLVPVVVGQDPVSQIYLRKKLEAARAIGLRMRIQHVPAEVSSAELMALLDHLNRDEHVHGIIVQLPLPSALNAIDIGNAIQPAKDVDGFTQQNLGALVQSSEVARLSILNHIPCTATAVKKILEIGLAGHDWTGQRAVVIGRSLNVGLPIALVLESDRQNGGFDMTTTICHRNTVDLGASTRHADVLVTATGVPNLIRPEMVKPGAVVIDVGLNRIKLSDRVKLVGDCHPGVWDVAGYMTPVPGGVGPCTVASLIVVRLIQQYLKENNLHRTLHTLQEETSISLNTVESQDAFIADINNGHWDTVLKAIQTLKLPDKKLINLYEQIVIELIELRELGAARSLLRQTDPMIVMKQNEPERYVHLENLLARSYFDPREAYPEGGTKERRRAAIAQSLAGEVSVVPPSRLLALLGQALKWQQHQGLLPPGTQIDLFRGKAAMREQEEERYPTQMVKQIKFGSKSHVECATFSPDGQYLVSGTVDGFIEVWNFTTGKIRKDLKYQAQDNFMMMEEAVLCVAFSRDSEMLASGSVNGQIRVWKVSTGQCLRKVEKAHGKGITCLQFSKDNSQILSASFDTTVRIHGLKSGKTLKEFRGHSSYVNSATFTIDGHNIVSGGSDGVVKIWNVKTTECMNTFKSLGSNAAGGDIHVNSVHLLPKNPDQIVVCNRTDTIAIMNMSGQIIRSYASGKREGGDFVACELSPRGDWLYCVGEDFILYCFSAASGKLERTLNVHEKDVIGICHHPHQNLIGTYSEDGTLKLWKP</sequence>
<dbReference type="GO" id="GO:0004488">
    <property type="term" value="F:methylenetetrahydrofolate dehydrogenase (NADP+) activity"/>
    <property type="evidence" value="ECO:0007669"/>
    <property type="project" value="InterPro"/>
</dbReference>
<dbReference type="SMART" id="SM00667">
    <property type="entry name" value="LisH"/>
    <property type="match status" value="1"/>
</dbReference>
<dbReference type="InterPro" id="IPR006594">
    <property type="entry name" value="LisH"/>
</dbReference>
<feature type="repeat" description="WD" evidence="15">
    <location>
        <begin position="768"/>
        <end position="801"/>
    </location>
</feature>
<gene>
    <name evidence="17" type="ORF">TCAL_09871</name>
</gene>
<organism evidence="17 18">
    <name type="scientific">Tigriopus californicus</name>
    <name type="common">Marine copepod</name>
    <dbReference type="NCBI Taxonomy" id="6832"/>
    <lineage>
        <taxon>Eukaryota</taxon>
        <taxon>Metazoa</taxon>
        <taxon>Ecdysozoa</taxon>
        <taxon>Arthropoda</taxon>
        <taxon>Crustacea</taxon>
        <taxon>Multicrustacea</taxon>
        <taxon>Hexanauplia</taxon>
        <taxon>Copepoda</taxon>
        <taxon>Harpacticoida</taxon>
        <taxon>Harpacticidae</taxon>
        <taxon>Tigriopus</taxon>
    </lineage>
</organism>
<protein>
    <recommendedName>
        <fullName evidence="13">WD40 repeat-containing protein SMU1</fullName>
        <ecNumber evidence="3">3.5.4.9</ecNumber>
    </recommendedName>
</protein>
<comment type="subcellular location">
    <subcellularLocation>
        <location evidence="1">Nucleus speckle</location>
    </subcellularLocation>
</comment>
<dbReference type="InterPro" id="IPR020630">
    <property type="entry name" value="THF_DH/CycHdrlase_cat_dom"/>
</dbReference>
<dbReference type="InterPro" id="IPR001680">
    <property type="entry name" value="WD40_rpt"/>
</dbReference>
<evidence type="ECO:0000256" key="11">
    <source>
        <dbReference type="ARBA" id="ARBA00023268"/>
    </source>
</evidence>
<comment type="catalytic activity">
    <reaction evidence="14">
        <text>(6R)-5,10-methenyltetrahydrofolate + H2O = (6R)-10-formyltetrahydrofolate + H(+)</text>
        <dbReference type="Rhea" id="RHEA:23700"/>
        <dbReference type="ChEBI" id="CHEBI:15377"/>
        <dbReference type="ChEBI" id="CHEBI:15378"/>
        <dbReference type="ChEBI" id="CHEBI:57455"/>
        <dbReference type="ChEBI" id="CHEBI:195366"/>
        <dbReference type="EC" id="3.5.4.9"/>
    </reaction>
</comment>
<dbReference type="PROSITE" id="PS50294">
    <property type="entry name" value="WD_REPEATS_REGION"/>
    <property type="match status" value="4"/>
</dbReference>
<evidence type="ECO:0000259" key="16">
    <source>
        <dbReference type="PROSITE" id="PS50897"/>
    </source>
</evidence>
<dbReference type="InterPro" id="IPR006595">
    <property type="entry name" value="CTLH_C"/>
</dbReference>
<accession>A0A553NV51</accession>
<evidence type="ECO:0000256" key="5">
    <source>
        <dbReference type="ARBA" id="ARBA00022574"/>
    </source>
</evidence>
<evidence type="ECO:0000256" key="13">
    <source>
        <dbReference type="ARBA" id="ARBA00026184"/>
    </source>
</evidence>
<proteinExistence type="inferred from homology"/>
<dbReference type="PANTHER" id="PTHR22848">
    <property type="entry name" value="WD40 REPEAT PROTEIN"/>
    <property type="match status" value="1"/>
</dbReference>
<dbReference type="PRINTS" id="PR00320">
    <property type="entry name" value="GPROTEINBRPT"/>
</dbReference>
<comment type="subunit">
    <text evidence="2">Homodimer.</text>
</comment>